<dbReference type="Proteomes" id="UP000582659">
    <property type="component" value="Unassembled WGS sequence"/>
</dbReference>
<proteinExistence type="predicted"/>
<dbReference type="EMBL" id="CAJFDI010000006">
    <property type="protein sequence ID" value="CAD5233988.1"/>
    <property type="molecule type" value="Genomic_DNA"/>
</dbReference>
<accession>A0A1I7SLC6</accession>
<keyword evidence="1" id="KW-0732">Signal</keyword>
<organism evidence="4 6">
    <name type="scientific">Bursaphelenchus xylophilus</name>
    <name type="common">Pinewood nematode worm</name>
    <name type="synonym">Aphelenchoides xylophilus</name>
    <dbReference type="NCBI Taxonomy" id="6326"/>
    <lineage>
        <taxon>Eukaryota</taxon>
        <taxon>Metazoa</taxon>
        <taxon>Ecdysozoa</taxon>
        <taxon>Nematoda</taxon>
        <taxon>Chromadorea</taxon>
        <taxon>Rhabditida</taxon>
        <taxon>Tylenchina</taxon>
        <taxon>Tylenchomorpha</taxon>
        <taxon>Aphelenchoidea</taxon>
        <taxon>Aphelenchoididae</taxon>
        <taxon>Bursaphelenchus</taxon>
    </lineage>
</organism>
<gene>
    <name evidence="2" type="ORF">BXYJ_LOCUS14079</name>
</gene>
<dbReference type="Proteomes" id="UP000095284">
    <property type="component" value="Unplaced"/>
</dbReference>
<reference evidence="6" key="1">
    <citation type="submission" date="2016-11" db="UniProtKB">
        <authorList>
            <consortium name="WormBaseParasite"/>
        </authorList>
    </citation>
    <scope>IDENTIFICATION</scope>
</reference>
<evidence type="ECO:0000313" key="2">
    <source>
        <dbReference type="EMBL" id="CAD5233988.1"/>
    </source>
</evidence>
<dbReference type="AlphaFoldDB" id="A0A1I7SLC6"/>
<keyword evidence="5" id="KW-1185">Reference proteome</keyword>
<dbReference type="Proteomes" id="UP000659654">
    <property type="component" value="Unassembled WGS sequence"/>
</dbReference>
<protein>
    <submittedName>
        <fullName evidence="2">(pine wood nematode) hypothetical protein</fullName>
    </submittedName>
</protein>
<dbReference type="Gene3D" id="2.60.40.3330">
    <property type="match status" value="1"/>
</dbReference>
<dbReference type="EMBL" id="CAJFCV020000006">
    <property type="protein sequence ID" value="CAG9129492.1"/>
    <property type="molecule type" value="Genomic_DNA"/>
</dbReference>
<name>A0A1I7SLC6_BURXY</name>
<feature type="chain" id="PRO_5035399864" evidence="1">
    <location>
        <begin position="22"/>
        <end position="84"/>
    </location>
</feature>
<evidence type="ECO:0000313" key="3">
    <source>
        <dbReference type="EMBL" id="CAG9129492.1"/>
    </source>
</evidence>
<evidence type="ECO:0000256" key="1">
    <source>
        <dbReference type="SAM" id="SignalP"/>
    </source>
</evidence>
<dbReference type="WBParaSite" id="BXY_1385800.1">
    <property type="protein sequence ID" value="BXY_1385800.1"/>
    <property type="gene ID" value="BXY_1385800"/>
</dbReference>
<reference evidence="3" key="2">
    <citation type="submission" date="2020-08" db="EMBL/GenBank/DDBJ databases">
        <authorList>
            <person name="Kikuchi T."/>
        </authorList>
    </citation>
    <scope>NUCLEOTIDE SEQUENCE</scope>
    <source>
        <strain evidence="2">Ka4C1</strain>
    </source>
</reference>
<feature type="signal peptide" evidence="1">
    <location>
        <begin position="1"/>
        <end position="21"/>
    </location>
</feature>
<sequence>MSHRFFGVCFVLQLIIWEVSGTSIWVDGVLRCRNQTLHGLNKFRVELWDEEMHQLDVKNAWEEGEFFLDTSQSDVFGGRPYIKM</sequence>
<dbReference type="SMR" id="A0A1I7SLC6"/>
<evidence type="ECO:0000313" key="5">
    <source>
        <dbReference type="Proteomes" id="UP000659654"/>
    </source>
</evidence>
<evidence type="ECO:0000313" key="6">
    <source>
        <dbReference type="WBParaSite" id="BXY_1385800.1"/>
    </source>
</evidence>
<dbReference type="InterPro" id="IPR038479">
    <property type="entry name" value="Transthyretin-like_sf"/>
</dbReference>
<evidence type="ECO:0000313" key="4">
    <source>
        <dbReference type="Proteomes" id="UP000095284"/>
    </source>
</evidence>